<organism evidence="20 21">
    <name type="scientific">Pseudallescheria apiosperma</name>
    <name type="common">Scedosporium apiospermum</name>
    <dbReference type="NCBI Taxonomy" id="563466"/>
    <lineage>
        <taxon>Eukaryota</taxon>
        <taxon>Fungi</taxon>
        <taxon>Dikarya</taxon>
        <taxon>Ascomycota</taxon>
        <taxon>Pezizomycotina</taxon>
        <taxon>Sordariomycetes</taxon>
        <taxon>Hypocreomycetidae</taxon>
        <taxon>Microascales</taxon>
        <taxon>Microascaceae</taxon>
        <taxon>Scedosporium</taxon>
    </lineage>
</organism>
<evidence type="ECO:0000256" key="16">
    <source>
        <dbReference type="ARBA" id="ARBA00023209"/>
    </source>
</evidence>
<evidence type="ECO:0000256" key="7">
    <source>
        <dbReference type="ARBA" id="ARBA00018337"/>
    </source>
</evidence>
<comment type="pathway">
    <text evidence="4">Lipid metabolism.</text>
</comment>
<comment type="pathway">
    <text evidence="3">Phospholipid metabolism; CDP-diacylglycerol biosynthesis; CDP-diacylglycerol from sn-glycerol 3-phosphate: step 3/3.</text>
</comment>
<evidence type="ECO:0000256" key="3">
    <source>
        <dbReference type="ARBA" id="ARBA00005119"/>
    </source>
</evidence>
<comment type="caution">
    <text evidence="20">The sequence shown here is derived from an EMBL/GenBank/DDBJ whole genome shotgun (WGS) entry which is preliminary data.</text>
</comment>
<evidence type="ECO:0000256" key="17">
    <source>
        <dbReference type="ARBA" id="ARBA00023264"/>
    </source>
</evidence>
<evidence type="ECO:0000256" key="8">
    <source>
        <dbReference type="ARBA" id="ARBA00022516"/>
    </source>
</evidence>
<dbReference type="Proteomes" id="UP000028545">
    <property type="component" value="Unassembled WGS sequence"/>
</dbReference>
<comment type="cofactor">
    <cofactor evidence="1">
        <name>Mg(2+)</name>
        <dbReference type="ChEBI" id="CHEBI:18420"/>
    </cofactor>
</comment>
<evidence type="ECO:0000256" key="6">
    <source>
        <dbReference type="ARBA" id="ARBA00012487"/>
    </source>
</evidence>
<evidence type="ECO:0000256" key="1">
    <source>
        <dbReference type="ARBA" id="ARBA00001946"/>
    </source>
</evidence>
<evidence type="ECO:0000256" key="10">
    <source>
        <dbReference type="ARBA" id="ARBA00022695"/>
    </source>
</evidence>
<keyword evidence="12" id="KW-0460">Magnesium</keyword>
<dbReference type="PANTHER" id="PTHR13619">
    <property type="entry name" value="PHOSPHATIDATE CYTIDYLYLTRANSFERASE, MITOCHONDRIAL"/>
    <property type="match status" value="1"/>
</dbReference>
<evidence type="ECO:0000256" key="9">
    <source>
        <dbReference type="ARBA" id="ARBA00022679"/>
    </source>
</evidence>
<reference evidence="20 21" key="1">
    <citation type="journal article" date="2014" name="Genome Announc.">
        <title>Draft genome sequence of the pathogenic fungus Scedosporium apiospermum.</title>
        <authorList>
            <person name="Vandeputte P."/>
            <person name="Ghamrawi S."/>
            <person name="Rechenmann M."/>
            <person name="Iltis A."/>
            <person name="Giraud S."/>
            <person name="Fleury M."/>
            <person name="Thornton C."/>
            <person name="Delhaes L."/>
            <person name="Meyer W."/>
            <person name="Papon N."/>
            <person name="Bouchara J.P."/>
        </authorList>
    </citation>
    <scope>NUCLEOTIDE SEQUENCE [LARGE SCALE GENOMIC DNA]</scope>
    <source>
        <strain evidence="20 21">IHEM 14462</strain>
    </source>
</reference>
<dbReference type="GO" id="GO:0016024">
    <property type="term" value="P:CDP-diacylglycerol biosynthetic process"/>
    <property type="evidence" value="ECO:0007669"/>
    <property type="project" value="UniProtKB-UniPathway"/>
</dbReference>
<accession>A0A084FZL7</accession>
<keyword evidence="10" id="KW-0548">Nucleotidyltransferase</keyword>
<dbReference type="RefSeq" id="XP_016640328.1">
    <property type="nucleotide sequence ID" value="XM_016790065.1"/>
</dbReference>
<evidence type="ECO:0000313" key="21">
    <source>
        <dbReference type="Proteomes" id="UP000028545"/>
    </source>
</evidence>
<dbReference type="OrthoDB" id="341477at2759"/>
<evidence type="ECO:0000256" key="5">
    <source>
        <dbReference type="ARBA" id="ARBA00005458"/>
    </source>
</evidence>
<dbReference type="Pfam" id="PF09139">
    <property type="entry name" value="Tam41_Mmp37"/>
    <property type="match status" value="1"/>
</dbReference>
<proteinExistence type="inferred from homology"/>
<dbReference type="GO" id="GO:0004605">
    <property type="term" value="F:phosphatidate cytidylyltransferase activity"/>
    <property type="evidence" value="ECO:0007669"/>
    <property type="project" value="UniProtKB-EC"/>
</dbReference>
<dbReference type="PANTHER" id="PTHR13619:SF0">
    <property type="entry name" value="PHOSPHATIDATE CYTIDYLYLTRANSFERASE, MITOCHONDRIAL"/>
    <property type="match status" value="1"/>
</dbReference>
<keyword evidence="14" id="KW-0496">Mitochondrion</keyword>
<dbReference type="InterPro" id="IPR015222">
    <property type="entry name" value="Tam41"/>
</dbReference>
<dbReference type="UniPathway" id="UPA00557">
    <property type="reaction ID" value="UER00614"/>
</dbReference>
<dbReference type="HOGENOM" id="CLU_030279_0_0_1"/>
<keyword evidence="8" id="KW-0444">Lipid biosynthesis</keyword>
<comment type="similarity">
    <text evidence="5">Belongs to the TAM41 family.</text>
</comment>
<evidence type="ECO:0000256" key="19">
    <source>
        <dbReference type="SAM" id="MobiDB-lite"/>
    </source>
</evidence>
<evidence type="ECO:0000256" key="15">
    <source>
        <dbReference type="ARBA" id="ARBA00023136"/>
    </source>
</evidence>
<feature type="region of interest" description="Disordered" evidence="19">
    <location>
        <begin position="43"/>
        <end position="112"/>
    </location>
</feature>
<dbReference type="GO" id="GO:0032049">
    <property type="term" value="P:cardiolipin biosynthetic process"/>
    <property type="evidence" value="ECO:0007669"/>
    <property type="project" value="InterPro"/>
</dbReference>
<keyword evidence="21" id="KW-1185">Reference proteome</keyword>
<evidence type="ECO:0000256" key="18">
    <source>
        <dbReference type="ARBA" id="ARBA00029893"/>
    </source>
</evidence>
<keyword evidence="11" id="KW-0999">Mitochondrion inner membrane</keyword>
<dbReference type="GO" id="GO:0005743">
    <property type="term" value="C:mitochondrial inner membrane"/>
    <property type="evidence" value="ECO:0007669"/>
    <property type="project" value="UniProtKB-SubCell"/>
</dbReference>
<comment type="subcellular location">
    <subcellularLocation>
        <location evidence="2">Mitochondrion inner membrane</location>
        <topology evidence="2">Peripheral membrane protein</topology>
        <orientation evidence="2">Matrix side</orientation>
    </subcellularLocation>
</comment>
<evidence type="ECO:0000256" key="14">
    <source>
        <dbReference type="ARBA" id="ARBA00023128"/>
    </source>
</evidence>
<evidence type="ECO:0000256" key="13">
    <source>
        <dbReference type="ARBA" id="ARBA00023098"/>
    </source>
</evidence>
<keyword evidence="9" id="KW-0808">Transferase</keyword>
<dbReference type="VEuPathDB" id="FungiDB:SAPIO_CDS8435"/>
<dbReference type="KEGG" id="sapo:SAPIO_CDS8435"/>
<dbReference type="AlphaFoldDB" id="A0A084FZL7"/>
<dbReference type="GeneID" id="27727507"/>
<dbReference type="OMA" id="KQTVNWP"/>
<evidence type="ECO:0000256" key="4">
    <source>
        <dbReference type="ARBA" id="ARBA00005189"/>
    </source>
</evidence>
<keyword evidence="16" id="KW-0594">Phospholipid biosynthesis</keyword>
<evidence type="ECO:0000256" key="12">
    <source>
        <dbReference type="ARBA" id="ARBA00022842"/>
    </source>
</evidence>
<evidence type="ECO:0000256" key="11">
    <source>
        <dbReference type="ARBA" id="ARBA00022792"/>
    </source>
</evidence>
<evidence type="ECO:0000313" key="20">
    <source>
        <dbReference type="EMBL" id="KEZ40529.1"/>
    </source>
</evidence>
<feature type="compositionally biased region" description="Low complexity" evidence="19">
    <location>
        <begin position="70"/>
        <end position="111"/>
    </location>
</feature>
<keyword evidence="17" id="KW-1208">Phospholipid metabolism</keyword>
<gene>
    <name evidence="20" type="ORF">SAPIO_CDS8435</name>
</gene>
<keyword evidence="15" id="KW-0472">Membrane</keyword>
<name>A0A084FZL7_PSEDA</name>
<evidence type="ECO:0000256" key="2">
    <source>
        <dbReference type="ARBA" id="ARBA00004443"/>
    </source>
</evidence>
<dbReference type="EC" id="2.7.7.41" evidence="6"/>
<protein>
    <recommendedName>
        <fullName evidence="7">Phosphatidate cytidylyltransferase, mitochondrial</fullName>
        <ecNumber evidence="6">2.7.7.41</ecNumber>
    </recommendedName>
    <alternativeName>
        <fullName evidence="18">CDP-diacylglycerol synthase</fullName>
    </alternativeName>
</protein>
<dbReference type="EMBL" id="JOWA01000121">
    <property type="protein sequence ID" value="KEZ40529.1"/>
    <property type="molecule type" value="Genomic_DNA"/>
</dbReference>
<keyword evidence="13" id="KW-0443">Lipid metabolism</keyword>
<feature type="region of interest" description="Disordered" evidence="19">
    <location>
        <begin position="526"/>
        <end position="574"/>
    </location>
</feature>
<sequence>MASLRVASAARVSPAHLILLLRTPCSASPRTTLAYRYSHLQRRHLTSDSQNSKSKDAQSAAESSRSHYGSDAPSPSSLSSSSSSSFSSGSSSHSETSRPSTASSTTSHSPTFLDDSTVKDWEDYKYTDVAGFKDLPSRTFGVNQHMLINTELRTAFTHLLREFRAPIMFCFAYGSGVFPQGNNERSITDAEFRAVHPKPPEALRLTQKGNPKMIDFIFGVSHTEHWHWLNMKQHRDHYSGIASLGSGAVAAVQEKFGAGVYFNPYVVVNGMLIKYGVTSINNLCHDLANWDTLYLAGRLHKPVKILRDNAAVRIANQQNLVGAVRTALLMLPEVFSEFDLFSTIAAISYLGDPRMALPTENRNKVNNIVTNNLVNFRRLYAPLIDKLPNIHYIDEIALGSDEWLESSRNHMLMQDMDLVKRANMVRRLPSAFRQRLYFLYQGKFRMTRSEFNKLMEESADEDANGFKRRQGGPFEMRIAEDSSHDLQDMVRKAIKKTISWPSTTQSAKGLVTAGFSRTMRYVGEKLDRYKESSGKKKAESKAESKPEEAAGEKSGDSEKKVEKTNEANDEKKST</sequence>